<keyword evidence="6" id="KW-0812">Transmembrane</keyword>
<dbReference type="Pfam" id="PF01839">
    <property type="entry name" value="FG-GAP"/>
    <property type="match status" value="2"/>
</dbReference>
<feature type="compositionally biased region" description="Pro residues" evidence="5">
    <location>
        <begin position="531"/>
        <end position="564"/>
    </location>
</feature>
<dbReference type="SUPFAM" id="SSF69318">
    <property type="entry name" value="Integrin alpha N-terminal domain"/>
    <property type="match status" value="2"/>
</dbReference>
<dbReference type="PRINTS" id="PR01185">
    <property type="entry name" value="INTEGRINA"/>
</dbReference>
<dbReference type="AlphaFoldDB" id="A0A975S7J8"/>
<dbReference type="GO" id="GO:0016787">
    <property type="term" value="F:hydrolase activity"/>
    <property type="evidence" value="ECO:0007669"/>
    <property type="project" value="UniProtKB-KW"/>
</dbReference>
<evidence type="ECO:0000256" key="2">
    <source>
        <dbReference type="ARBA" id="ARBA00022737"/>
    </source>
</evidence>
<dbReference type="KEGG" id="asun:KG104_05720"/>
<dbReference type="PANTHER" id="PTHR23221">
    <property type="entry name" value="GLYCOSYLPHOSPHATIDYLINOSITOL PHOSPHOLIPASE D"/>
    <property type="match status" value="1"/>
</dbReference>
<feature type="transmembrane region" description="Helical" evidence="6">
    <location>
        <begin position="631"/>
        <end position="650"/>
    </location>
</feature>
<feature type="region of interest" description="Disordered" evidence="5">
    <location>
        <begin position="530"/>
        <end position="631"/>
    </location>
</feature>
<keyword evidence="4" id="KW-0325">Glycoprotein</keyword>
<dbReference type="GO" id="GO:0007155">
    <property type="term" value="P:cell adhesion"/>
    <property type="evidence" value="ECO:0007669"/>
    <property type="project" value="InterPro"/>
</dbReference>
<dbReference type="InterPro" id="IPR006311">
    <property type="entry name" value="TAT_signal"/>
</dbReference>
<keyword evidence="2" id="KW-0677">Repeat</keyword>
<dbReference type="Pfam" id="PF13517">
    <property type="entry name" value="FG-GAP_3"/>
    <property type="match status" value="1"/>
</dbReference>
<dbReference type="NCBIfam" id="TIGR01167">
    <property type="entry name" value="LPXTG_anchor"/>
    <property type="match status" value="1"/>
</dbReference>
<protein>
    <submittedName>
        <fullName evidence="7">FG-GAP repeat protein</fullName>
    </submittedName>
</protein>
<dbReference type="InterPro" id="IPR013517">
    <property type="entry name" value="FG-GAP"/>
</dbReference>
<dbReference type="PROSITE" id="PS51470">
    <property type="entry name" value="FG_GAP"/>
    <property type="match status" value="3"/>
</dbReference>
<dbReference type="InterPro" id="IPR013519">
    <property type="entry name" value="Int_alpha_beta-p"/>
</dbReference>
<dbReference type="Gene3D" id="2.130.10.130">
    <property type="entry name" value="Integrin alpha, N-terminal"/>
    <property type="match status" value="3"/>
</dbReference>
<accession>A0A975S7J8</accession>
<evidence type="ECO:0000256" key="3">
    <source>
        <dbReference type="ARBA" id="ARBA00022801"/>
    </source>
</evidence>
<evidence type="ECO:0000256" key="4">
    <source>
        <dbReference type="ARBA" id="ARBA00023180"/>
    </source>
</evidence>
<keyword evidence="6" id="KW-0472">Membrane</keyword>
<dbReference type="InterPro" id="IPR028994">
    <property type="entry name" value="Integrin_alpha_N"/>
</dbReference>
<evidence type="ECO:0000256" key="1">
    <source>
        <dbReference type="ARBA" id="ARBA00022729"/>
    </source>
</evidence>
<evidence type="ECO:0000313" key="7">
    <source>
        <dbReference type="EMBL" id="QWQ37255.1"/>
    </source>
</evidence>
<dbReference type="SMART" id="SM00191">
    <property type="entry name" value="Int_alpha"/>
    <property type="match status" value="6"/>
</dbReference>
<sequence length="655" mass="64534">MLYENSSPRRRLLAGAAALAVGVGSLTVAWPLAAAAEETDPLLAGKSVWQGEANGTLGFSVSSSSCDVNGDGMDDTILGDWGWDRPGYVNTGAAYVALGTGTPSGGDVADPDASGTIRIDGPSVTVPAGAWVGWAVSCLGDTNGDGIDDFVLGAGSRGYQQATVIFGARDFSPVDLDFLGTRGFVIEDSGAADKTAADNSTDNFGYSVAAVGDVDGDGLDDIAVGDILADYNGRTNSGRVWIVKGQTSVRTVNVQTDAGRVIRTIDGAAAQDRLGTVSGAGDVNGDGAADLLVSAYTAAPWGAEVSSSGAAYALWGGRTGGLDLAAMTDDGFMIYGPQRQRDRLGASIAGVGDINNDGFADIAVGADGVSRPDAPRNGGAAVIFGSASSAPVMTAPEASAATVFSCSSGSADATCTDGETQERGYWIEGAADGGRTGASVAGIPDLNGDGTPEVLLGSAANGELWAVNGLPNGSGRLGLAGLPAESGQLLGADVGTSVGVAGDFNSDGSPDVVAGGGNAVSLYLLSAAPAAPAPEPTTDPAPAPTDEPTPEPSAEPTAPAPEPSAEPTAAPSPGTGSTPAPGGSAEEPADTGTPGSDSDGSTEEPDGAAAEATPDTGSKAPLAETGVGKSLPWIGGAAVLLLAAGTWLLMKRRRA</sequence>
<organism evidence="7 8">
    <name type="scientific">Arthrobacter sunyaminii</name>
    <dbReference type="NCBI Taxonomy" id="2816859"/>
    <lineage>
        <taxon>Bacteria</taxon>
        <taxon>Bacillati</taxon>
        <taxon>Actinomycetota</taxon>
        <taxon>Actinomycetes</taxon>
        <taxon>Micrococcales</taxon>
        <taxon>Micrococcaceae</taxon>
        <taxon>Arthrobacter</taxon>
    </lineage>
</organism>
<name>A0A975S7J8_9MICC</name>
<dbReference type="RefSeq" id="WP_207347535.1">
    <property type="nucleotide sequence ID" value="NZ_CP076456.1"/>
</dbReference>
<keyword evidence="1" id="KW-0732">Signal</keyword>
<dbReference type="EMBL" id="CP076456">
    <property type="protein sequence ID" value="QWQ37255.1"/>
    <property type="molecule type" value="Genomic_DNA"/>
</dbReference>
<evidence type="ECO:0000256" key="5">
    <source>
        <dbReference type="SAM" id="MobiDB-lite"/>
    </source>
</evidence>
<feature type="compositionally biased region" description="Low complexity" evidence="5">
    <location>
        <begin position="565"/>
        <end position="585"/>
    </location>
</feature>
<dbReference type="Proteomes" id="UP000680588">
    <property type="component" value="Chromosome"/>
</dbReference>
<gene>
    <name evidence="7" type="ORF">KG104_05720</name>
</gene>
<evidence type="ECO:0000256" key="6">
    <source>
        <dbReference type="SAM" id="Phobius"/>
    </source>
</evidence>
<dbReference type="GO" id="GO:0008305">
    <property type="term" value="C:integrin complex"/>
    <property type="evidence" value="ECO:0007669"/>
    <property type="project" value="InterPro"/>
</dbReference>
<keyword evidence="8" id="KW-1185">Reference proteome</keyword>
<keyword evidence="6" id="KW-1133">Transmembrane helix</keyword>
<evidence type="ECO:0000313" key="8">
    <source>
        <dbReference type="Proteomes" id="UP000680588"/>
    </source>
</evidence>
<keyword evidence="3" id="KW-0378">Hydrolase</keyword>
<reference evidence="7" key="1">
    <citation type="submission" date="2021-06" db="EMBL/GenBank/DDBJ databases">
        <title>Novel species in genus Arthrobacter.</title>
        <authorList>
            <person name="Zhang G."/>
        </authorList>
    </citation>
    <scope>NUCLEOTIDE SEQUENCE</scope>
    <source>
        <strain evidence="7">Zg-ZUI122</strain>
    </source>
</reference>
<dbReference type="PROSITE" id="PS51318">
    <property type="entry name" value="TAT"/>
    <property type="match status" value="1"/>
</dbReference>
<proteinExistence type="predicted"/>
<dbReference type="PANTHER" id="PTHR23221:SF7">
    <property type="entry name" value="PHOSPHATIDYLINOSITOL-GLYCAN-SPECIFIC PHOSPHOLIPASE D"/>
    <property type="match status" value="1"/>
</dbReference>
<dbReference type="InterPro" id="IPR000413">
    <property type="entry name" value="Integrin_alpha"/>
</dbReference>